<evidence type="ECO:0000259" key="2">
    <source>
        <dbReference type="PROSITE" id="PS50158"/>
    </source>
</evidence>
<evidence type="ECO:0000313" key="3">
    <source>
        <dbReference type="EMBL" id="GFD23435.1"/>
    </source>
</evidence>
<reference evidence="3" key="1">
    <citation type="journal article" date="2019" name="Sci. Rep.">
        <title>Draft genome of Tanacetum cinerariifolium, the natural source of mosquito coil.</title>
        <authorList>
            <person name="Yamashiro T."/>
            <person name="Shiraishi A."/>
            <person name="Satake H."/>
            <person name="Nakayama K."/>
        </authorList>
    </citation>
    <scope>NUCLEOTIDE SEQUENCE</scope>
</reference>
<sequence length="55" mass="6073">MGANALPIPTCYDCGEQGHTRNRCLKKVKQEEVGEVRGRAYAIKDAKPKDLNVVT</sequence>
<dbReference type="Gene3D" id="4.10.60.10">
    <property type="entry name" value="Zinc finger, CCHC-type"/>
    <property type="match status" value="1"/>
</dbReference>
<comment type="caution">
    <text evidence="3">The sequence shown here is derived from an EMBL/GenBank/DDBJ whole genome shotgun (WGS) entry which is preliminary data.</text>
</comment>
<dbReference type="InterPro" id="IPR036875">
    <property type="entry name" value="Znf_CCHC_sf"/>
</dbReference>
<protein>
    <recommendedName>
        <fullName evidence="2">CCHC-type domain-containing protein</fullName>
    </recommendedName>
</protein>
<dbReference type="GO" id="GO:0008270">
    <property type="term" value="F:zinc ion binding"/>
    <property type="evidence" value="ECO:0007669"/>
    <property type="project" value="UniProtKB-KW"/>
</dbReference>
<feature type="domain" description="CCHC-type" evidence="2">
    <location>
        <begin position="11"/>
        <end position="24"/>
    </location>
</feature>
<dbReference type="EMBL" id="BKCJ011344700">
    <property type="protein sequence ID" value="GFD23435.1"/>
    <property type="molecule type" value="Genomic_DNA"/>
</dbReference>
<gene>
    <name evidence="3" type="ORF">Tci_895404</name>
</gene>
<dbReference type="AlphaFoldDB" id="A0A699UKL5"/>
<keyword evidence="1" id="KW-0862">Zinc</keyword>
<dbReference type="GO" id="GO:0003676">
    <property type="term" value="F:nucleic acid binding"/>
    <property type="evidence" value="ECO:0007669"/>
    <property type="project" value="InterPro"/>
</dbReference>
<keyword evidence="1" id="KW-0863">Zinc-finger</keyword>
<dbReference type="InterPro" id="IPR001878">
    <property type="entry name" value="Znf_CCHC"/>
</dbReference>
<feature type="non-terminal residue" evidence="3">
    <location>
        <position position="55"/>
    </location>
</feature>
<organism evidence="3">
    <name type="scientific">Tanacetum cinerariifolium</name>
    <name type="common">Dalmatian daisy</name>
    <name type="synonym">Chrysanthemum cinerariifolium</name>
    <dbReference type="NCBI Taxonomy" id="118510"/>
    <lineage>
        <taxon>Eukaryota</taxon>
        <taxon>Viridiplantae</taxon>
        <taxon>Streptophyta</taxon>
        <taxon>Embryophyta</taxon>
        <taxon>Tracheophyta</taxon>
        <taxon>Spermatophyta</taxon>
        <taxon>Magnoliopsida</taxon>
        <taxon>eudicotyledons</taxon>
        <taxon>Gunneridae</taxon>
        <taxon>Pentapetalae</taxon>
        <taxon>asterids</taxon>
        <taxon>campanulids</taxon>
        <taxon>Asterales</taxon>
        <taxon>Asteraceae</taxon>
        <taxon>Asteroideae</taxon>
        <taxon>Anthemideae</taxon>
        <taxon>Anthemidinae</taxon>
        <taxon>Tanacetum</taxon>
    </lineage>
</organism>
<dbReference type="SUPFAM" id="SSF57756">
    <property type="entry name" value="Retrovirus zinc finger-like domains"/>
    <property type="match status" value="1"/>
</dbReference>
<keyword evidence="1" id="KW-0479">Metal-binding</keyword>
<evidence type="ECO:0000256" key="1">
    <source>
        <dbReference type="PROSITE-ProRule" id="PRU00047"/>
    </source>
</evidence>
<proteinExistence type="predicted"/>
<name>A0A699UKL5_TANCI</name>
<dbReference type="PROSITE" id="PS50158">
    <property type="entry name" value="ZF_CCHC"/>
    <property type="match status" value="1"/>
</dbReference>
<accession>A0A699UKL5</accession>